<keyword evidence="4" id="KW-1133">Transmembrane helix</keyword>
<dbReference type="Proteomes" id="UP001153069">
    <property type="component" value="Unassembled WGS sequence"/>
</dbReference>
<accession>A0A9N8DET8</accession>
<organism evidence="5 6">
    <name type="scientific">Seminavis robusta</name>
    <dbReference type="NCBI Taxonomy" id="568900"/>
    <lineage>
        <taxon>Eukaryota</taxon>
        <taxon>Sar</taxon>
        <taxon>Stramenopiles</taxon>
        <taxon>Ochrophyta</taxon>
        <taxon>Bacillariophyta</taxon>
        <taxon>Bacillariophyceae</taxon>
        <taxon>Bacillariophycidae</taxon>
        <taxon>Naviculales</taxon>
        <taxon>Naviculaceae</taxon>
        <taxon>Seminavis</taxon>
    </lineage>
</organism>
<evidence type="ECO:0000313" key="6">
    <source>
        <dbReference type="Proteomes" id="UP001153069"/>
    </source>
</evidence>
<dbReference type="InterPro" id="IPR050838">
    <property type="entry name" value="Ketopantoate_reductase"/>
</dbReference>
<dbReference type="Gene3D" id="3.40.50.300">
    <property type="entry name" value="P-loop containing nucleotide triphosphate hydrolases"/>
    <property type="match status" value="1"/>
</dbReference>
<keyword evidence="4" id="KW-0472">Membrane</keyword>
<feature type="region of interest" description="Disordered" evidence="3">
    <location>
        <begin position="66"/>
        <end position="127"/>
    </location>
</feature>
<protein>
    <submittedName>
        <fullName evidence="5">ATP synthase D chain, mitochondrial (ATP5H)</fullName>
    </submittedName>
</protein>
<keyword evidence="2" id="KW-0560">Oxidoreductase</keyword>
<keyword evidence="6" id="KW-1185">Reference proteome</keyword>
<dbReference type="EMBL" id="CAICTM010000088">
    <property type="protein sequence ID" value="CAB9500691.1"/>
    <property type="molecule type" value="Genomic_DNA"/>
</dbReference>
<dbReference type="SUPFAM" id="SSF52540">
    <property type="entry name" value="P-loop containing nucleoside triphosphate hydrolases"/>
    <property type="match status" value="1"/>
</dbReference>
<feature type="compositionally biased region" description="Basic residues" evidence="3">
    <location>
        <begin position="76"/>
        <end position="89"/>
    </location>
</feature>
<evidence type="ECO:0000256" key="1">
    <source>
        <dbReference type="ARBA" id="ARBA00022857"/>
    </source>
</evidence>
<name>A0A9N8DET8_9STRA</name>
<dbReference type="GO" id="GO:0050661">
    <property type="term" value="F:NADP binding"/>
    <property type="evidence" value="ECO:0007669"/>
    <property type="project" value="TreeGrafter"/>
</dbReference>
<evidence type="ECO:0000313" key="5">
    <source>
        <dbReference type="EMBL" id="CAB9500691.1"/>
    </source>
</evidence>
<gene>
    <name evidence="5" type="ORF">SEMRO_89_G047110.1</name>
</gene>
<dbReference type="AlphaFoldDB" id="A0A9N8DET8"/>
<feature type="compositionally biased region" description="Polar residues" evidence="3">
    <location>
        <begin position="444"/>
        <end position="456"/>
    </location>
</feature>
<evidence type="ECO:0000256" key="3">
    <source>
        <dbReference type="SAM" id="MobiDB-lite"/>
    </source>
</evidence>
<evidence type="ECO:0000256" key="4">
    <source>
        <dbReference type="SAM" id="Phobius"/>
    </source>
</evidence>
<dbReference type="GO" id="GO:0008677">
    <property type="term" value="F:2-dehydropantoate 2-reductase activity"/>
    <property type="evidence" value="ECO:0007669"/>
    <property type="project" value="TreeGrafter"/>
</dbReference>
<evidence type="ECO:0000256" key="2">
    <source>
        <dbReference type="ARBA" id="ARBA00023002"/>
    </source>
</evidence>
<feature type="transmembrane region" description="Helical" evidence="4">
    <location>
        <begin position="21"/>
        <end position="44"/>
    </location>
</feature>
<feature type="region of interest" description="Disordered" evidence="3">
    <location>
        <begin position="442"/>
        <end position="481"/>
    </location>
</feature>
<dbReference type="PANTHER" id="PTHR43765:SF2">
    <property type="entry name" value="2-DEHYDROPANTOATE 2-REDUCTASE"/>
    <property type="match status" value="1"/>
</dbReference>
<comment type="caution">
    <text evidence="5">The sequence shown here is derived from an EMBL/GenBank/DDBJ whole genome shotgun (WGS) entry which is preliminary data.</text>
</comment>
<dbReference type="OrthoDB" id="44477at2759"/>
<feature type="compositionally biased region" description="Basic and acidic residues" evidence="3">
    <location>
        <begin position="66"/>
        <end position="75"/>
    </location>
</feature>
<feature type="compositionally biased region" description="Basic and acidic residues" evidence="3">
    <location>
        <begin position="457"/>
        <end position="469"/>
    </location>
</feature>
<keyword evidence="1" id="KW-0521">NADP</keyword>
<keyword evidence="4" id="KW-0812">Transmembrane</keyword>
<dbReference type="GO" id="GO:0005737">
    <property type="term" value="C:cytoplasm"/>
    <property type="evidence" value="ECO:0007669"/>
    <property type="project" value="TreeGrafter"/>
</dbReference>
<proteinExistence type="predicted"/>
<reference evidence="5" key="1">
    <citation type="submission" date="2020-06" db="EMBL/GenBank/DDBJ databases">
        <authorList>
            <consortium name="Plant Systems Biology data submission"/>
        </authorList>
    </citation>
    <scope>NUCLEOTIDE SEQUENCE</scope>
    <source>
        <strain evidence="5">D6</strain>
    </source>
</reference>
<feature type="compositionally biased region" description="Low complexity" evidence="3">
    <location>
        <begin position="109"/>
        <end position="126"/>
    </location>
</feature>
<dbReference type="InterPro" id="IPR027417">
    <property type="entry name" value="P-loop_NTPase"/>
</dbReference>
<sequence length="498" mass="56097">MTNPQENLPHRRETAAFLKRSITLLMAIVCFASFTSFLHVSLFLRGNLVETSATDATVSPLKIKAMESRSKENRVPHPKKKQGMKKEKKRIAAVDHGQRALRTSGNEATSQRSRMIDSSSTSSNKKVASKRKKKLDFIIAGFPKTGTTSLLYAFGDHPEADIASRERCGVTNPMTNDTVAYSKLQEALSELSPSPQVKRAIKCPNAVYHAYHAIVRLEQHAPNAKFVVGLRHPVAMLQSYYNYRVTEHYDKQQNGGEEGGNAETIPPLDRLIGVDKEWRGVSTDSTRFELYLMQFGKTAVEANILHAMIPRGETLAERKNHHWAIKPNTFSIFLYTLDQLEDTNNAARSQSFREGLQHFLDLQRPLKPVGRENLNHFVGKQGHPETVDICLPKYKSLRQILVRQGARSARWIEYEFLSSQDVLVANRDHFLKSIRSWGIDPCDQSAQTTHEGSSTESKTEDSPDGEKTVRQLSSKATARKRVFAPGKNHKIEILPVKL</sequence>
<dbReference type="PANTHER" id="PTHR43765">
    <property type="entry name" value="2-DEHYDROPANTOATE 2-REDUCTASE-RELATED"/>
    <property type="match status" value="1"/>
</dbReference>